<dbReference type="RefSeq" id="WP_116702790.1">
    <property type="nucleotide sequence ID" value="NZ_QUWV01000056.1"/>
</dbReference>
<keyword evidence="2" id="KW-1185">Reference proteome</keyword>
<organism evidence="1 2">
    <name type="scientific">Komagataeibacter melaceti</name>
    <dbReference type="NCBI Taxonomy" id="2766577"/>
    <lineage>
        <taxon>Bacteria</taxon>
        <taxon>Pseudomonadati</taxon>
        <taxon>Pseudomonadota</taxon>
        <taxon>Alphaproteobacteria</taxon>
        <taxon>Acetobacterales</taxon>
        <taxon>Acetobacteraceae</taxon>
        <taxon>Komagataeibacter</taxon>
    </lineage>
</organism>
<dbReference type="EMBL" id="QUWV01000056">
    <property type="protein sequence ID" value="RFD20138.1"/>
    <property type="molecule type" value="Genomic_DNA"/>
</dbReference>
<dbReference type="OrthoDB" id="8456477at2"/>
<dbReference type="Proteomes" id="UP000262371">
    <property type="component" value="Unassembled WGS sequence"/>
</dbReference>
<evidence type="ECO:0000313" key="1">
    <source>
        <dbReference type="EMBL" id="RFD20138.1"/>
    </source>
</evidence>
<accession>A0A371Z0X9</accession>
<gene>
    <name evidence="1" type="ORF">DY926_07395</name>
</gene>
<comment type="caution">
    <text evidence="1">The sequence shown here is derived from an EMBL/GenBank/DDBJ whole genome shotgun (WGS) entry which is preliminary data.</text>
</comment>
<reference evidence="1 2" key="1">
    <citation type="submission" date="2018-08" db="EMBL/GenBank/DDBJ databases">
        <title>Komagataeibacter sp. AV 382.</title>
        <authorList>
            <person name="Skraban J."/>
            <person name="Trcek J."/>
        </authorList>
    </citation>
    <scope>NUCLEOTIDE SEQUENCE [LARGE SCALE GENOMIC DNA]</scope>
    <source>
        <strain evidence="1 2">AV 382</strain>
    </source>
</reference>
<name>A0A371Z0X9_9PROT</name>
<proteinExistence type="predicted"/>
<protein>
    <submittedName>
        <fullName evidence="1">DUF2924 domain-containing protein</fullName>
    </submittedName>
</protein>
<dbReference type="AlphaFoldDB" id="A0A371Z0X9"/>
<evidence type="ECO:0000313" key="2">
    <source>
        <dbReference type="Proteomes" id="UP000262371"/>
    </source>
</evidence>
<sequence>MPTLDVDFDVWKALTLRRDSEEMTYNDVLRDLLGLASVEENLGTGTGWTWKGVNLPNGTELRAEYKGKEYTAKIIQDAWMQSGETKNSPSHAAWSITQAGVNGWTFWQVKKPDSDQWVSLNALRVK</sequence>